<dbReference type="RefSeq" id="WP_015210768.1">
    <property type="nucleotide sequence ID" value="NC_019757.1"/>
</dbReference>
<protein>
    <submittedName>
        <fullName evidence="1">Uncharacterized protein</fullName>
    </submittedName>
</protein>
<dbReference type="STRING" id="56107.Cylst_5522"/>
<name>K9X4X6_9NOST</name>
<dbReference type="AlphaFoldDB" id="K9X4X6"/>
<keyword evidence="2" id="KW-1185">Reference proteome</keyword>
<dbReference type="OrthoDB" id="9969071at2"/>
<dbReference type="EMBL" id="CP003642">
    <property type="protein sequence ID" value="AFZ27533.1"/>
    <property type="molecule type" value="Genomic_DNA"/>
</dbReference>
<accession>K9X4X6</accession>
<evidence type="ECO:0000313" key="1">
    <source>
        <dbReference type="EMBL" id="AFZ27533.1"/>
    </source>
</evidence>
<dbReference type="HOGENOM" id="CLU_1445445_0_0_3"/>
<gene>
    <name evidence="1" type="ORF">Cylst_5522</name>
</gene>
<reference evidence="1 2" key="1">
    <citation type="submission" date="2012-06" db="EMBL/GenBank/DDBJ databases">
        <title>Finished chromosome of genome of Cylindrospermum stagnale PCC 7417.</title>
        <authorList>
            <consortium name="US DOE Joint Genome Institute"/>
            <person name="Gugger M."/>
            <person name="Coursin T."/>
            <person name="Rippka R."/>
            <person name="Tandeau De Marsac N."/>
            <person name="Huntemann M."/>
            <person name="Wei C.-L."/>
            <person name="Han J."/>
            <person name="Detter J.C."/>
            <person name="Han C."/>
            <person name="Tapia R."/>
            <person name="Chen A."/>
            <person name="Kyrpides N."/>
            <person name="Mavromatis K."/>
            <person name="Markowitz V."/>
            <person name="Szeto E."/>
            <person name="Ivanova N."/>
            <person name="Pagani I."/>
            <person name="Pati A."/>
            <person name="Goodwin L."/>
            <person name="Nordberg H.P."/>
            <person name="Cantor M.N."/>
            <person name="Hua S.X."/>
            <person name="Woyke T."/>
            <person name="Kerfeld C.A."/>
        </authorList>
    </citation>
    <scope>NUCLEOTIDE SEQUENCE [LARGE SCALE GENOMIC DNA]</scope>
    <source>
        <strain evidence="1 2">PCC 7417</strain>
    </source>
</reference>
<sequence length="187" mass="21136">MLIQRIRLFGTIVLILWIFISSPNSALSSQNTKMVESAELIRNIGVSINLEAVKFGHINNIQKNPPKKNQLMQASIYLRDMARYLSSNSPINISVYSIDVDISAKSNSQKELYQITDVKKPDGNWNTFTVGHALRLVTEEIAVIQNQQQQPVIDLLAKDAKNHVYHPLIGVRLNDVCSEILKRLVIE</sequence>
<dbReference type="Proteomes" id="UP000010475">
    <property type="component" value="Chromosome"/>
</dbReference>
<evidence type="ECO:0000313" key="2">
    <source>
        <dbReference type="Proteomes" id="UP000010475"/>
    </source>
</evidence>
<dbReference type="eggNOG" id="ENOG502ZK95">
    <property type="taxonomic scope" value="Bacteria"/>
</dbReference>
<proteinExistence type="predicted"/>
<dbReference type="KEGG" id="csg:Cylst_5522"/>
<organism evidence="1 2">
    <name type="scientific">Cylindrospermum stagnale PCC 7417</name>
    <dbReference type="NCBI Taxonomy" id="56107"/>
    <lineage>
        <taxon>Bacteria</taxon>
        <taxon>Bacillati</taxon>
        <taxon>Cyanobacteriota</taxon>
        <taxon>Cyanophyceae</taxon>
        <taxon>Nostocales</taxon>
        <taxon>Nostocaceae</taxon>
        <taxon>Cylindrospermum</taxon>
    </lineage>
</organism>